<evidence type="ECO:0000313" key="1">
    <source>
        <dbReference type="EMBL" id="TKK15077.1"/>
    </source>
</evidence>
<gene>
    <name evidence="1" type="ORF">EcCFBP13530_21575</name>
</gene>
<reference evidence="1 2" key="1">
    <citation type="journal article" date="2019" name="Sci. Rep.">
        <title>Differences in resource use lead to coexistence of seed-transmitted microbial populations.</title>
        <authorList>
            <person name="Torres-Cortes G."/>
            <person name="Garcia B.J."/>
            <person name="Compant S."/>
            <person name="Rezki S."/>
            <person name="Jones P."/>
            <person name="Preveaux A."/>
            <person name="Briand M."/>
            <person name="Roulet A."/>
            <person name="Bouchez O."/>
            <person name="Jacobson D."/>
            <person name="Barret M."/>
        </authorList>
    </citation>
    <scope>NUCLEOTIDE SEQUENCE [LARGE SCALE GENOMIC DNA]</scope>
    <source>
        <strain evidence="1 2">CFBP13530</strain>
    </source>
</reference>
<name>A0AB38P0A7_9ENTR</name>
<accession>A0AB38P0A7</accession>
<protein>
    <recommendedName>
        <fullName evidence="3">DUF4761 family protein</fullName>
    </recommendedName>
</protein>
<evidence type="ECO:0008006" key="3">
    <source>
        <dbReference type="Google" id="ProtNLM"/>
    </source>
</evidence>
<proteinExistence type="predicted"/>
<comment type="caution">
    <text evidence="1">The sequence shown here is derived from an EMBL/GenBank/DDBJ whole genome shotgun (WGS) entry which is preliminary data.</text>
</comment>
<dbReference type="EMBL" id="QGAL01000010">
    <property type="protein sequence ID" value="TKK15077.1"/>
    <property type="molecule type" value="Genomic_DNA"/>
</dbReference>
<dbReference type="AlphaFoldDB" id="A0AB38P0A7"/>
<sequence>MKKRYSQNGSYAGCIPGLIKVSKNVYLYLGFTINVSPRAFGRRSYYIYKSAEGNRNYFGRGFAMHEACETVIRILNNGRFTAA</sequence>
<dbReference type="Proteomes" id="UP000306327">
    <property type="component" value="Unassembled WGS sequence"/>
</dbReference>
<organism evidence="1 2">
    <name type="scientific">Enterobacter cancerogenus</name>
    <dbReference type="NCBI Taxonomy" id="69218"/>
    <lineage>
        <taxon>Bacteria</taxon>
        <taxon>Pseudomonadati</taxon>
        <taxon>Pseudomonadota</taxon>
        <taxon>Gammaproteobacteria</taxon>
        <taxon>Enterobacterales</taxon>
        <taxon>Enterobacteriaceae</taxon>
        <taxon>Enterobacter</taxon>
        <taxon>Enterobacter cloacae complex</taxon>
    </lineage>
</organism>
<evidence type="ECO:0000313" key="2">
    <source>
        <dbReference type="Proteomes" id="UP000306327"/>
    </source>
</evidence>